<dbReference type="SMART" id="SM00064">
    <property type="entry name" value="FYVE"/>
    <property type="match status" value="1"/>
</dbReference>
<dbReference type="Pfam" id="PF01363">
    <property type="entry name" value="FYVE"/>
    <property type="match status" value="1"/>
</dbReference>
<feature type="compositionally biased region" description="Basic and acidic residues" evidence="8">
    <location>
        <begin position="407"/>
        <end position="418"/>
    </location>
</feature>
<accession>A0ABD2MPA9</accession>
<evidence type="ECO:0000256" key="4">
    <source>
        <dbReference type="ARBA" id="ARBA00022723"/>
    </source>
</evidence>
<proteinExistence type="inferred from homology"/>
<dbReference type="PROSITE" id="PS50178">
    <property type="entry name" value="ZF_FYVE"/>
    <property type="match status" value="1"/>
</dbReference>
<comment type="function">
    <text evidence="1">Negative regulator of epidermal growth factor receptor (EGFR) signaling.</text>
</comment>
<dbReference type="PANTHER" id="PTHR46465:SF2">
    <property type="entry name" value="LATERAL SIGNALING TARGET PROTEIN 2 HOMOLOG"/>
    <property type="match status" value="1"/>
</dbReference>
<feature type="compositionally biased region" description="Polar residues" evidence="8">
    <location>
        <begin position="420"/>
        <end position="434"/>
    </location>
</feature>
<dbReference type="GO" id="GO:0008270">
    <property type="term" value="F:zinc ion binding"/>
    <property type="evidence" value="ECO:0007669"/>
    <property type="project" value="UniProtKB-KW"/>
</dbReference>
<evidence type="ECO:0000259" key="9">
    <source>
        <dbReference type="PROSITE" id="PS50178"/>
    </source>
</evidence>
<evidence type="ECO:0000256" key="3">
    <source>
        <dbReference type="ARBA" id="ARBA00019870"/>
    </source>
</evidence>
<evidence type="ECO:0000256" key="2">
    <source>
        <dbReference type="ARBA" id="ARBA00008755"/>
    </source>
</evidence>
<dbReference type="EMBL" id="JABFTP020000021">
    <property type="protein sequence ID" value="KAL3268054.1"/>
    <property type="molecule type" value="Genomic_DNA"/>
</dbReference>
<feature type="region of interest" description="Disordered" evidence="8">
    <location>
        <begin position="356"/>
        <end position="384"/>
    </location>
</feature>
<dbReference type="InterPro" id="IPR017455">
    <property type="entry name" value="Znf_FYVE-rel"/>
</dbReference>
<dbReference type="InterPro" id="IPR051118">
    <property type="entry name" value="LST-2"/>
</dbReference>
<dbReference type="InterPro" id="IPR043269">
    <property type="entry name" value="FYVE_LST2"/>
</dbReference>
<keyword evidence="6" id="KW-0862">Zinc</keyword>
<dbReference type="InterPro" id="IPR013083">
    <property type="entry name" value="Znf_RING/FYVE/PHD"/>
</dbReference>
<evidence type="ECO:0000256" key="1">
    <source>
        <dbReference type="ARBA" id="ARBA00003580"/>
    </source>
</evidence>
<feature type="domain" description="FYVE-type" evidence="9">
    <location>
        <begin position="702"/>
        <end position="758"/>
    </location>
</feature>
<evidence type="ECO:0000256" key="5">
    <source>
        <dbReference type="ARBA" id="ARBA00022771"/>
    </source>
</evidence>
<comment type="similarity">
    <text evidence="2">Belongs to the lst-2 family.</text>
</comment>
<protein>
    <recommendedName>
        <fullName evidence="3">Lateral signaling target protein 2 homolog</fullName>
    </recommendedName>
</protein>
<evidence type="ECO:0000256" key="7">
    <source>
        <dbReference type="PROSITE-ProRule" id="PRU00091"/>
    </source>
</evidence>
<reference evidence="10 11" key="1">
    <citation type="journal article" date="2021" name="BMC Biol.">
        <title>Horizontally acquired antibacterial genes associated with adaptive radiation of ladybird beetles.</title>
        <authorList>
            <person name="Li H.S."/>
            <person name="Tang X.F."/>
            <person name="Huang Y.H."/>
            <person name="Xu Z.Y."/>
            <person name="Chen M.L."/>
            <person name="Du X.Y."/>
            <person name="Qiu B.Y."/>
            <person name="Chen P.T."/>
            <person name="Zhang W."/>
            <person name="Slipinski A."/>
            <person name="Escalona H.E."/>
            <person name="Waterhouse R.M."/>
            <person name="Zwick A."/>
            <person name="Pang H."/>
        </authorList>
    </citation>
    <scope>NUCLEOTIDE SEQUENCE [LARGE SCALE GENOMIC DNA]</scope>
    <source>
        <strain evidence="10">SYSU2018</strain>
    </source>
</reference>
<feature type="compositionally biased region" description="Polar residues" evidence="8">
    <location>
        <begin position="356"/>
        <end position="374"/>
    </location>
</feature>
<keyword evidence="11" id="KW-1185">Reference proteome</keyword>
<keyword evidence="5 7" id="KW-0863">Zinc-finger</keyword>
<dbReference type="InterPro" id="IPR011011">
    <property type="entry name" value="Znf_FYVE_PHD"/>
</dbReference>
<organism evidence="10 11">
    <name type="scientific">Cryptolaemus montrouzieri</name>
    <dbReference type="NCBI Taxonomy" id="559131"/>
    <lineage>
        <taxon>Eukaryota</taxon>
        <taxon>Metazoa</taxon>
        <taxon>Ecdysozoa</taxon>
        <taxon>Arthropoda</taxon>
        <taxon>Hexapoda</taxon>
        <taxon>Insecta</taxon>
        <taxon>Pterygota</taxon>
        <taxon>Neoptera</taxon>
        <taxon>Endopterygota</taxon>
        <taxon>Coleoptera</taxon>
        <taxon>Polyphaga</taxon>
        <taxon>Cucujiformia</taxon>
        <taxon>Coccinelloidea</taxon>
        <taxon>Coccinellidae</taxon>
        <taxon>Scymninae</taxon>
        <taxon>Scymnini</taxon>
        <taxon>Cryptolaemus</taxon>
    </lineage>
</organism>
<dbReference type="SUPFAM" id="SSF57903">
    <property type="entry name" value="FYVE/PHD zinc finger"/>
    <property type="match status" value="1"/>
</dbReference>
<gene>
    <name evidence="10" type="ORF">HHI36_007183</name>
</gene>
<keyword evidence="4" id="KW-0479">Metal-binding</keyword>
<feature type="region of interest" description="Disordered" evidence="8">
    <location>
        <begin position="401"/>
        <end position="443"/>
    </location>
</feature>
<dbReference type="Proteomes" id="UP001516400">
    <property type="component" value="Unassembled WGS sequence"/>
</dbReference>
<evidence type="ECO:0000256" key="6">
    <source>
        <dbReference type="ARBA" id="ARBA00022833"/>
    </source>
</evidence>
<evidence type="ECO:0000313" key="10">
    <source>
        <dbReference type="EMBL" id="KAL3268054.1"/>
    </source>
</evidence>
<dbReference type="InterPro" id="IPR000306">
    <property type="entry name" value="Znf_FYVE"/>
</dbReference>
<feature type="region of interest" description="Disordered" evidence="8">
    <location>
        <begin position="456"/>
        <end position="511"/>
    </location>
</feature>
<sequence length="769" mass="86299">MDSIRKWFYRPKRDDTSLLAQFFYADEALNIIANELDSFDGRKDPERCTTLVNQLRQSQDKVLTITNSIMDVLIGDERANRDFRVKFPEDVLQENLAGQLWFGAECLAAGSSIMNREQESTMMRPLAKAVTKSLEHVRNLLRQACLRNNTPNGPLKLDNNELITEMLIESLKIFDKFFAEFELAYVSAMVPVKSTHEYELQEMIGVLFSETLQRALKTKLLSQETVDSCDPALMFTIPRLAIVQGLLSPNGEPLHIDKPSEEMSDMFRPFRTLLHRIRELLWTLNKRELYLLERLLCDNEDISDIKSVADVSLDGDSCLLIDSSYLDSSGRLLSNVDRSDNELEVNKNDYSIDIPSTSSGYLTSNNTTARNASPGSHHESPPDQDSLQVISVAAATLSSILTNEQTSSKEKTIDRDLESPNDSGISTETTSLDRSPTFDGDEKKCRCDEACKCRRKSTKTKKNTRSSDPAGPSKETARRTLSTRKRNSAKQEYVPDKDSSSEESSDTSSFNSAFVDHEEVALAMQAAAVATRNEIRAKYRSSEDLLHRLFVCIAGVADQLQTNFASDLRNILKAVFLINTSDSNETPELPSPTCLESSTSSIEYTPPASDVMETNEFSVDPNILAQEALFDTNVYFHLGEDNGEMDGNYTNHPRHQQEEGGDDDITSLGENLFRISLSHADMHNTEMESAQSVESPPVWIPDVEAPKCMSCGANFTVVKRRHHCRNCGKIFCARCSSNNVPLPKYGHIKPVRVCNKCFIYNLTPFTMCE</sequence>
<evidence type="ECO:0000313" key="11">
    <source>
        <dbReference type="Proteomes" id="UP001516400"/>
    </source>
</evidence>
<name>A0ABD2MPA9_9CUCU</name>
<dbReference type="PANTHER" id="PTHR46465">
    <property type="entry name" value="LATERAL SIGNALING TARGET PROTEIN 2 HOMOLOG"/>
    <property type="match status" value="1"/>
</dbReference>
<dbReference type="Gene3D" id="3.30.40.10">
    <property type="entry name" value="Zinc/RING finger domain, C3HC4 (zinc finger)"/>
    <property type="match status" value="1"/>
</dbReference>
<evidence type="ECO:0000256" key="8">
    <source>
        <dbReference type="SAM" id="MobiDB-lite"/>
    </source>
</evidence>
<dbReference type="CDD" id="cd15731">
    <property type="entry name" value="FYVE_LST2"/>
    <property type="match status" value="1"/>
</dbReference>
<dbReference type="AlphaFoldDB" id="A0ABD2MPA9"/>
<comment type="caution">
    <text evidence="10">The sequence shown here is derived from an EMBL/GenBank/DDBJ whole genome shotgun (WGS) entry which is preliminary data.</text>
</comment>